<evidence type="ECO:0000313" key="3">
    <source>
        <dbReference type="Proteomes" id="UP000251800"/>
    </source>
</evidence>
<name>A0A363ULB5_9GAMM</name>
<protein>
    <submittedName>
        <fullName evidence="2">NAD-dependent DNA ligase</fullName>
    </submittedName>
</protein>
<dbReference type="RefSeq" id="WP_109719958.1">
    <property type="nucleotide sequence ID" value="NZ_QEQK01000006.1"/>
</dbReference>
<keyword evidence="2" id="KW-0436">Ligase</keyword>
<gene>
    <name evidence="2" type="ORF">DEH80_07895</name>
</gene>
<dbReference type="InterPro" id="IPR036420">
    <property type="entry name" value="BRCT_dom_sf"/>
</dbReference>
<dbReference type="AlphaFoldDB" id="A0A363ULB5"/>
<dbReference type="Gene3D" id="3.40.50.10190">
    <property type="entry name" value="BRCT domain"/>
    <property type="match status" value="1"/>
</dbReference>
<dbReference type="InterPro" id="IPR001357">
    <property type="entry name" value="BRCT_dom"/>
</dbReference>
<organism evidence="2 3">
    <name type="scientific">Abyssibacter profundi</name>
    <dbReference type="NCBI Taxonomy" id="2182787"/>
    <lineage>
        <taxon>Bacteria</taxon>
        <taxon>Pseudomonadati</taxon>
        <taxon>Pseudomonadota</taxon>
        <taxon>Gammaproteobacteria</taxon>
        <taxon>Chromatiales</taxon>
        <taxon>Oceanococcaceae</taxon>
        <taxon>Abyssibacter</taxon>
    </lineage>
</organism>
<sequence>MSDSDWRRAVEPDYVKDAEINELIGLCKGVLADGTLVQEEAEFLLGWLDGRFQASVSWEGRIIHDRLRAMLADGELDADEQRELMELLADFTRVDEAHESNLPTWLPLTRPEPELLIPGSAFCLTGTFSYGPRKRVVACIEKAGGQYKSGFSAQVDVLVIGDLCTPAWVHATYGRKIEAAATARDEGHHVLIVRESHLFNSLPE</sequence>
<dbReference type="GO" id="GO:0016874">
    <property type="term" value="F:ligase activity"/>
    <property type="evidence" value="ECO:0007669"/>
    <property type="project" value="UniProtKB-KW"/>
</dbReference>
<evidence type="ECO:0000259" key="1">
    <source>
        <dbReference type="PROSITE" id="PS50172"/>
    </source>
</evidence>
<reference evidence="2 3" key="1">
    <citation type="submission" date="2018-05" db="EMBL/GenBank/DDBJ databases">
        <title>Abyssibacter profundi OUC007T gen. nov., sp. nov, a marine bacterium isolated from seawater of the Mariana Trench.</title>
        <authorList>
            <person name="Zhou S."/>
        </authorList>
    </citation>
    <scope>NUCLEOTIDE SEQUENCE [LARGE SCALE GENOMIC DNA]</scope>
    <source>
        <strain evidence="2 3">OUC007</strain>
    </source>
</reference>
<dbReference type="EMBL" id="QEQK01000006">
    <property type="protein sequence ID" value="PWN56187.1"/>
    <property type="molecule type" value="Genomic_DNA"/>
</dbReference>
<dbReference type="PROSITE" id="PS50172">
    <property type="entry name" value="BRCT"/>
    <property type="match status" value="1"/>
</dbReference>
<accession>A0A363ULB5</accession>
<feature type="domain" description="BRCT" evidence="1">
    <location>
        <begin position="112"/>
        <end position="204"/>
    </location>
</feature>
<evidence type="ECO:0000313" key="2">
    <source>
        <dbReference type="EMBL" id="PWN56187.1"/>
    </source>
</evidence>
<comment type="caution">
    <text evidence="2">The sequence shown here is derived from an EMBL/GenBank/DDBJ whole genome shotgun (WGS) entry which is preliminary data.</text>
</comment>
<proteinExistence type="predicted"/>
<dbReference type="SUPFAM" id="SSF52113">
    <property type="entry name" value="BRCT domain"/>
    <property type="match status" value="1"/>
</dbReference>
<dbReference type="Proteomes" id="UP000251800">
    <property type="component" value="Unassembled WGS sequence"/>
</dbReference>
<keyword evidence="3" id="KW-1185">Reference proteome</keyword>